<accession>A0A9P3PY93</accession>
<keyword evidence="2" id="KW-1185">Reference proteome</keyword>
<dbReference type="Proteomes" id="UP001063166">
    <property type="component" value="Unassembled WGS sequence"/>
</dbReference>
<dbReference type="InterPro" id="IPR036249">
    <property type="entry name" value="Thioredoxin-like_sf"/>
</dbReference>
<proteinExistence type="predicted"/>
<sequence>MSTSTASTDTSIPNQETIAKASKLEIFDGEGNKVAFGSLFESQKTIVVFVRHFFCGSCQAYVEGLASVPKEPLEKANVSITVIGCGEWEPIKSYAESTRFHGPIYADPSRALYHTLGMTVENLSGTPAGQERRSYLTKNPIVNAMQSIWRGPLKHPSLIGKQGNISQLGGEFVFGPGLQCTFASRMKHTEDHVEIADLLKNAGVEVA</sequence>
<dbReference type="PANTHER" id="PTHR28630">
    <property type="match status" value="1"/>
</dbReference>
<evidence type="ECO:0000313" key="2">
    <source>
        <dbReference type="Proteomes" id="UP001063166"/>
    </source>
</evidence>
<protein>
    <submittedName>
        <fullName evidence="1">AhpC/TSA antioxidant enzyme</fullName>
    </submittedName>
</protein>
<dbReference type="PANTHER" id="PTHR28630:SF3">
    <property type="entry name" value="PEROXIREDOXIN-LIKE 2C"/>
    <property type="match status" value="1"/>
</dbReference>
<reference evidence="1" key="1">
    <citation type="submission" date="2022-07" db="EMBL/GenBank/DDBJ databases">
        <title>The genome of Lyophyllum shimeji provides insight into the initial evolution of ectomycorrhizal fungal genome.</title>
        <authorList>
            <person name="Kobayashi Y."/>
            <person name="Shibata T."/>
            <person name="Hirakawa H."/>
            <person name="Shigenobu S."/>
            <person name="Nishiyama T."/>
            <person name="Yamada A."/>
            <person name="Hasebe M."/>
            <person name="Kawaguchi M."/>
        </authorList>
    </citation>
    <scope>NUCLEOTIDE SEQUENCE</scope>
    <source>
        <strain evidence="1">AT787</strain>
    </source>
</reference>
<dbReference type="Gene3D" id="3.40.30.10">
    <property type="entry name" value="Glutaredoxin"/>
    <property type="match status" value="1"/>
</dbReference>
<dbReference type="EMBL" id="BRPK01000014">
    <property type="protein sequence ID" value="GLB43806.1"/>
    <property type="molecule type" value="Genomic_DNA"/>
</dbReference>
<comment type="caution">
    <text evidence="1">The sequence shown here is derived from an EMBL/GenBank/DDBJ whole genome shotgun (WGS) entry which is preliminary data.</text>
</comment>
<name>A0A9P3PY93_LYOSH</name>
<dbReference type="SUPFAM" id="SSF52833">
    <property type="entry name" value="Thioredoxin-like"/>
    <property type="match status" value="1"/>
</dbReference>
<dbReference type="OrthoDB" id="40334at2759"/>
<dbReference type="CDD" id="cd02970">
    <property type="entry name" value="PRX_like2"/>
    <property type="match status" value="1"/>
</dbReference>
<dbReference type="Pfam" id="PF13911">
    <property type="entry name" value="AhpC-TSA_2"/>
    <property type="match status" value="1"/>
</dbReference>
<dbReference type="InterPro" id="IPR032801">
    <property type="entry name" value="PXL2A/B/C"/>
</dbReference>
<dbReference type="AlphaFoldDB" id="A0A9P3PY93"/>
<gene>
    <name evidence="1" type="ORF">LshimejAT787_1403180</name>
</gene>
<organism evidence="1 2">
    <name type="scientific">Lyophyllum shimeji</name>
    <name type="common">Hon-shimeji</name>
    <name type="synonym">Tricholoma shimeji</name>
    <dbReference type="NCBI Taxonomy" id="47721"/>
    <lineage>
        <taxon>Eukaryota</taxon>
        <taxon>Fungi</taxon>
        <taxon>Dikarya</taxon>
        <taxon>Basidiomycota</taxon>
        <taxon>Agaricomycotina</taxon>
        <taxon>Agaricomycetes</taxon>
        <taxon>Agaricomycetidae</taxon>
        <taxon>Agaricales</taxon>
        <taxon>Tricholomatineae</taxon>
        <taxon>Lyophyllaceae</taxon>
        <taxon>Lyophyllum</taxon>
    </lineage>
</organism>
<evidence type="ECO:0000313" key="1">
    <source>
        <dbReference type="EMBL" id="GLB43806.1"/>
    </source>
</evidence>